<proteinExistence type="predicted"/>
<evidence type="ECO:0000313" key="2">
    <source>
        <dbReference type="Proteomes" id="UP001338309"/>
    </source>
</evidence>
<accession>A0ABQ6PLY3</accession>
<sequence length="36" mass="3750">MGVDKDGSVYFLISTPMTSKGVQVAGPLGGIYKVSF</sequence>
<comment type="caution">
    <text evidence="1">The sequence shown here is derived from an EMBL/GenBank/DDBJ whole genome shotgun (WGS) entry which is preliminary data.</text>
</comment>
<keyword evidence="2" id="KW-1185">Reference proteome</keyword>
<name>A0ABQ6PLY3_9BACT</name>
<dbReference type="Proteomes" id="UP001338309">
    <property type="component" value="Unassembled WGS sequence"/>
</dbReference>
<organism evidence="1 2">
    <name type="scientific">Algoriphagus confluentis</name>
    <dbReference type="NCBI Taxonomy" id="1697556"/>
    <lineage>
        <taxon>Bacteria</taxon>
        <taxon>Pseudomonadati</taxon>
        <taxon>Bacteroidota</taxon>
        <taxon>Cytophagia</taxon>
        <taxon>Cytophagales</taxon>
        <taxon>Cyclobacteriaceae</taxon>
        <taxon>Algoriphagus</taxon>
    </lineage>
</organism>
<evidence type="ECO:0000313" key="1">
    <source>
        <dbReference type="EMBL" id="GMQ28984.1"/>
    </source>
</evidence>
<protein>
    <submittedName>
        <fullName evidence="1">Uncharacterized protein</fullName>
    </submittedName>
</protein>
<gene>
    <name evidence="1" type="ORF">Aconfl_16270</name>
</gene>
<dbReference type="EMBL" id="BTPD01000004">
    <property type="protein sequence ID" value="GMQ28984.1"/>
    <property type="molecule type" value="Genomic_DNA"/>
</dbReference>
<reference evidence="1 2" key="1">
    <citation type="submission" date="2023-08" db="EMBL/GenBank/DDBJ databases">
        <title>Draft genome sequence of Algoriphagus confluentis.</title>
        <authorList>
            <person name="Takatani N."/>
            <person name="Hosokawa M."/>
            <person name="Sawabe T."/>
        </authorList>
    </citation>
    <scope>NUCLEOTIDE SEQUENCE [LARGE SCALE GENOMIC DNA]</scope>
    <source>
        <strain evidence="1 2">NBRC 111222</strain>
    </source>
</reference>